<evidence type="ECO:0000313" key="2">
    <source>
        <dbReference type="EMBL" id="MBC8520143.1"/>
    </source>
</evidence>
<accession>A0A8J6TSY6</accession>
<dbReference type="Proteomes" id="UP000654401">
    <property type="component" value="Unassembled WGS sequence"/>
</dbReference>
<dbReference type="InterPro" id="IPR014880">
    <property type="entry name" value="SoxZ_dom"/>
</dbReference>
<protein>
    <submittedName>
        <fullName evidence="2">Thiosulfate oxidation carrier complex protein SoxZ</fullName>
    </submittedName>
</protein>
<dbReference type="InterPro" id="IPR030995">
    <property type="entry name" value="SoxZ"/>
</dbReference>
<dbReference type="AlphaFoldDB" id="A0A8J6TSY6"/>
<organism evidence="2 3">
    <name type="scientific">Candidatus Thiopontia autotrophica</name>
    <dbReference type="NCBI Taxonomy" id="2841688"/>
    <lineage>
        <taxon>Bacteria</taxon>
        <taxon>Pseudomonadati</taxon>
        <taxon>Pseudomonadota</taxon>
        <taxon>Gammaproteobacteria</taxon>
        <taxon>Candidatus Thiopontia</taxon>
    </lineage>
</organism>
<proteinExistence type="predicted"/>
<dbReference type="InterPro" id="IPR013783">
    <property type="entry name" value="Ig-like_fold"/>
</dbReference>
<dbReference type="Gene3D" id="2.60.40.10">
    <property type="entry name" value="Immunoglobulins"/>
    <property type="match status" value="1"/>
</dbReference>
<dbReference type="EMBL" id="JACNFK010000034">
    <property type="protein sequence ID" value="MBC8520143.1"/>
    <property type="molecule type" value="Genomic_DNA"/>
</dbReference>
<name>A0A8J6TSY6_9GAMM</name>
<evidence type="ECO:0000313" key="3">
    <source>
        <dbReference type="Proteomes" id="UP000654401"/>
    </source>
</evidence>
<dbReference type="NCBIfam" id="TIGR04490">
    <property type="entry name" value="SoxZ_true"/>
    <property type="match status" value="1"/>
</dbReference>
<sequence length="104" mass="11268">MAKKAVKLRAKSKKGVIDVKCLLTHPMETGLRKDKKTGNVIPEHFIQTVVAEKNGVAFMNADINTTVSKNPYLRIKVAGEKGDKITVTWTDNKGATGTGTKASK</sequence>
<dbReference type="Pfam" id="PF08770">
    <property type="entry name" value="SoxZ"/>
    <property type="match status" value="1"/>
</dbReference>
<comment type="caution">
    <text evidence="2">The sequence shown here is derived from an EMBL/GenBank/DDBJ whole genome shotgun (WGS) entry which is preliminary data.</text>
</comment>
<reference evidence="2 3" key="1">
    <citation type="submission" date="2020-08" db="EMBL/GenBank/DDBJ databases">
        <title>Bridging the membrane lipid divide: bacteria of the FCB group superphylum have the potential to synthesize archaeal ether lipids.</title>
        <authorList>
            <person name="Villanueva L."/>
            <person name="Von Meijenfeldt F.A.B."/>
            <person name="Westbye A.B."/>
            <person name="Yadav S."/>
            <person name="Hopmans E.C."/>
            <person name="Dutilh B.E."/>
            <person name="Sinninghe Damste J.S."/>
        </authorList>
    </citation>
    <scope>NUCLEOTIDE SEQUENCE [LARGE SCALE GENOMIC DNA]</scope>
    <source>
        <strain evidence="2">NIOZ-UU100</strain>
    </source>
</reference>
<dbReference type="InterPro" id="IPR014756">
    <property type="entry name" value="Ig_E-set"/>
</dbReference>
<feature type="domain" description="Sulphur oxidation protein SoxZ" evidence="1">
    <location>
        <begin position="9"/>
        <end position="100"/>
    </location>
</feature>
<gene>
    <name evidence="2" type="primary">soxZ</name>
    <name evidence="2" type="ORF">H8D24_07035</name>
</gene>
<evidence type="ECO:0000259" key="1">
    <source>
        <dbReference type="Pfam" id="PF08770"/>
    </source>
</evidence>
<dbReference type="SUPFAM" id="SSF81296">
    <property type="entry name" value="E set domains"/>
    <property type="match status" value="1"/>
</dbReference>